<organism evidence="1 2">
    <name type="scientific">Aquimarina gracilis</name>
    <dbReference type="NCBI Taxonomy" id="874422"/>
    <lineage>
        <taxon>Bacteria</taxon>
        <taxon>Pseudomonadati</taxon>
        <taxon>Bacteroidota</taxon>
        <taxon>Flavobacteriia</taxon>
        <taxon>Flavobacteriales</taxon>
        <taxon>Flavobacteriaceae</taxon>
        <taxon>Aquimarina</taxon>
    </lineage>
</organism>
<proteinExistence type="predicted"/>
<keyword evidence="2" id="KW-1185">Reference proteome</keyword>
<evidence type="ECO:0000313" key="2">
    <source>
        <dbReference type="Proteomes" id="UP001327027"/>
    </source>
</evidence>
<dbReference type="Proteomes" id="UP001327027">
    <property type="component" value="Unassembled WGS sequence"/>
</dbReference>
<accession>A0ABU5ZWH2</accession>
<dbReference type="Pfam" id="PF13483">
    <property type="entry name" value="Lactamase_B_3"/>
    <property type="match status" value="1"/>
</dbReference>
<dbReference type="SUPFAM" id="SSF56281">
    <property type="entry name" value="Metallo-hydrolase/oxidoreductase"/>
    <property type="match status" value="1"/>
</dbReference>
<dbReference type="EMBL" id="JAYKLX010000005">
    <property type="protein sequence ID" value="MEB3346206.1"/>
    <property type="molecule type" value="Genomic_DNA"/>
</dbReference>
<dbReference type="PANTHER" id="PTHR43546">
    <property type="entry name" value="UPF0173 METAL-DEPENDENT HYDROLASE MJ1163-RELATED"/>
    <property type="match status" value="1"/>
</dbReference>
<protein>
    <submittedName>
        <fullName evidence="1">MBL fold metallo-hydrolase</fullName>
    </submittedName>
</protein>
<gene>
    <name evidence="1" type="ORF">U6A24_12080</name>
</gene>
<evidence type="ECO:0000313" key="1">
    <source>
        <dbReference type="EMBL" id="MEB3346206.1"/>
    </source>
</evidence>
<reference evidence="1 2" key="1">
    <citation type="journal article" date="2013" name="Int. J. Syst. Evol. Microbiol.">
        <title>Aquimarina gracilis sp. nov., isolated from the gut microflora of a mussel, Mytilus coruscus, and emended description of Aquimarina spongiae.</title>
        <authorList>
            <person name="Park S.C."/>
            <person name="Choe H.N."/>
            <person name="Baik K.S."/>
            <person name="Seong C.N."/>
        </authorList>
    </citation>
    <scope>NUCLEOTIDE SEQUENCE [LARGE SCALE GENOMIC DNA]</scope>
    <source>
        <strain evidence="1 2">PSC32</strain>
    </source>
</reference>
<dbReference type="Gene3D" id="3.60.15.10">
    <property type="entry name" value="Ribonuclease Z/Hydroxyacylglutathione hydrolase-like"/>
    <property type="match status" value="1"/>
</dbReference>
<comment type="caution">
    <text evidence="1">The sequence shown here is derived from an EMBL/GenBank/DDBJ whole genome shotgun (WGS) entry which is preliminary data.</text>
</comment>
<dbReference type="RefSeq" id="WP_324180231.1">
    <property type="nucleotide sequence ID" value="NZ_BAABAW010000024.1"/>
</dbReference>
<dbReference type="InterPro" id="IPR050114">
    <property type="entry name" value="UPF0173_UPF0282_UlaG_hydrolase"/>
</dbReference>
<name>A0ABU5ZWH2_9FLAO</name>
<sequence length="257" mass="29709">MPKLLFLITISFLSFFTRTQENISITYTGNMGVYISGPQSSVLIDGLHTQYGDDYLFPTEELVHKITSQLRPNAILFTHYHGDHYSKKLSESYLNSNKKSVLFGANQITKKIEASNNQVYSIQTEDYTKQKFELGSIEITGIKINHAGKRHVTVENVGYIVNINNTKILHVGDTNWLEEIDLFDQLKLSKEEIDIAILPYWMLIQENASELIKKYINPKQVIATHISPRIKNNELSELKRRYPKTHFFTQLEQQIQL</sequence>
<dbReference type="PANTHER" id="PTHR43546:SF4">
    <property type="entry name" value="UPF0282 PROTEIN MJ1629"/>
    <property type="match status" value="1"/>
</dbReference>
<dbReference type="InterPro" id="IPR036866">
    <property type="entry name" value="RibonucZ/Hydroxyglut_hydro"/>
</dbReference>